<reference evidence="6 7" key="1">
    <citation type="submission" date="2024-09" db="EMBL/GenBank/DDBJ databases">
        <authorList>
            <person name="Sun Q."/>
            <person name="Mori K."/>
        </authorList>
    </citation>
    <scope>NUCLEOTIDE SEQUENCE [LARGE SCALE GENOMIC DNA]</scope>
    <source>
        <strain evidence="6 7">TBRC 7907</strain>
    </source>
</reference>
<protein>
    <submittedName>
        <fullName evidence="6">Ni/Fe hydrogenase subunit alpha</fullName>
    </submittedName>
</protein>
<evidence type="ECO:0000256" key="1">
    <source>
        <dbReference type="ARBA" id="ARBA00001967"/>
    </source>
</evidence>
<dbReference type="PANTHER" id="PTHR43600:SF2">
    <property type="entry name" value="F420-NON-REDUCING HYDROGENASE VHU SUBUNIT A"/>
    <property type="match status" value="1"/>
</dbReference>
<comment type="caution">
    <text evidence="6">The sequence shown here is derived from an EMBL/GenBank/DDBJ whole genome shotgun (WGS) entry which is preliminary data.</text>
</comment>
<gene>
    <name evidence="6" type="ORF">ACFFQA_08710</name>
</gene>
<evidence type="ECO:0000256" key="5">
    <source>
        <dbReference type="ARBA" id="ARBA00023002"/>
    </source>
</evidence>
<dbReference type="Proteomes" id="UP001589693">
    <property type="component" value="Unassembled WGS sequence"/>
</dbReference>
<dbReference type="SUPFAM" id="SSF56762">
    <property type="entry name" value="HydB/Nqo4-like"/>
    <property type="match status" value="1"/>
</dbReference>
<evidence type="ECO:0000256" key="4">
    <source>
        <dbReference type="ARBA" id="ARBA00022723"/>
    </source>
</evidence>
<dbReference type="Gene3D" id="1.10.645.10">
    <property type="entry name" value="Cytochrome-c3 Hydrogenase, chain B"/>
    <property type="match status" value="1"/>
</dbReference>
<comment type="cofactor">
    <cofactor evidence="1">
        <name>Ni(2+)</name>
        <dbReference type="ChEBI" id="CHEBI:49786"/>
    </cofactor>
</comment>
<evidence type="ECO:0000256" key="2">
    <source>
        <dbReference type="ARBA" id="ARBA00009292"/>
    </source>
</evidence>
<dbReference type="InterPro" id="IPR029014">
    <property type="entry name" value="NiFe-Hase_large"/>
</dbReference>
<keyword evidence="4" id="KW-0479">Metal-binding</keyword>
<sequence>MRRHAPSPQLGAPRRAEGDATLDITVHNGRVERAKLRLYPPPNDFEAFLRGRSYTEPPDITARVRGIWPVAHQLSACQAVEAACGVEIGDALADLRRLLCCGEWISCHALHIHLLQAPAFLGYPDALALAGDHRQAVDRGLAIKQAGDDLIALLGGRLVHPVNVRVGGFHSVPRRAELAPTAKRLRRALDAAVSTTSWVAGFDVPDFRINHPFLALHSPARYPIDRGHLRSSTGLDVPVSRFSEHVVDHRAPRSEVPHPRLDGSRYLVGPLARYALNSGALSPLARQAAVAAGLGTVCRNPFRSIVVRAVELVHAIEEALRLIAEYAVPREAAEPVAPSAKETVGHGATEAPGGLLYHRYELDSAGLVRSAVVMPPTVQNQDAVEEELALLVQANLKLPHRALAALCERAIRDHDPGVASSARFLRLRIIGR</sequence>
<dbReference type="PANTHER" id="PTHR43600">
    <property type="entry name" value="COENZYME F420 HYDROGENASE, SUBUNIT ALPHA"/>
    <property type="match status" value="1"/>
</dbReference>
<comment type="similarity">
    <text evidence="2">Belongs to the [NiFe]/[NiFeSe] hydrogenase large subunit family.</text>
</comment>
<dbReference type="EMBL" id="JBHLZU010000007">
    <property type="protein sequence ID" value="MFB9904018.1"/>
    <property type="molecule type" value="Genomic_DNA"/>
</dbReference>
<organism evidence="6 7">
    <name type="scientific">Allokutzneria oryzae</name>
    <dbReference type="NCBI Taxonomy" id="1378989"/>
    <lineage>
        <taxon>Bacteria</taxon>
        <taxon>Bacillati</taxon>
        <taxon>Actinomycetota</taxon>
        <taxon>Actinomycetes</taxon>
        <taxon>Pseudonocardiales</taxon>
        <taxon>Pseudonocardiaceae</taxon>
        <taxon>Allokutzneria</taxon>
    </lineage>
</organism>
<evidence type="ECO:0000313" key="6">
    <source>
        <dbReference type="EMBL" id="MFB9904018.1"/>
    </source>
</evidence>
<evidence type="ECO:0000256" key="3">
    <source>
        <dbReference type="ARBA" id="ARBA00022596"/>
    </source>
</evidence>
<keyword evidence="3" id="KW-0533">Nickel</keyword>
<name>A0ABV5ZUY2_9PSEU</name>
<proteinExistence type="inferred from homology"/>
<accession>A0ABV5ZUY2</accession>
<evidence type="ECO:0000313" key="7">
    <source>
        <dbReference type="Proteomes" id="UP001589693"/>
    </source>
</evidence>
<dbReference type="RefSeq" id="WP_377851179.1">
    <property type="nucleotide sequence ID" value="NZ_JBHLZU010000007.1"/>
</dbReference>
<keyword evidence="7" id="KW-1185">Reference proteome</keyword>
<keyword evidence="5" id="KW-0560">Oxidoreductase</keyword>